<dbReference type="AlphaFoldDB" id="A0A6J6NW61"/>
<dbReference type="InterPro" id="IPR036866">
    <property type="entry name" value="RibonucZ/Hydroxyglut_hydro"/>
</dbReference>
<dbReference type="PANTHER" id="PTHR42663:SF4">
    <property type="entry name" value="SLL1036 PROTEIN"/>
    <property type="match status" value="1"/>
</dbReference>
<dbReference type="CDD" id="cd07715">
    <property type="entry name" value="TaR3-like_MBL-fold"/>
    <property type="match status" value="1"/>
</dbReference>
<evidence type="ECO:0000313" key="2">
    <source>
        <dbReference type="EMBL" id="CAB4688533.1"/>
    </source>
</evidence>
<dbReference type="SUPFAM" id="SSF56281">
    <property type="entry name" value="Metallo-hydrolase/oxidoreductase"/>
    <property type="match status" value="1"/>
</dbReference>
<sequence>MRSVRAMGADQLRVTFHGVRGSTPCHGPATAKYGGNTACVSVQAEGQRPLLLDLGTGLRYFGKQFVEKDTAVNAVALVTHLHWDHIQGLPFFAPVLQPDARLEMFGPTQEDGTSFMESVKNIVRPPTFPVDMAGLQGRFSFHDVADNDFAIDGYTIKSRLVPHIGPTVGYRIEFGGVSIAYISDHQQPIDGSFSIADGVRELVEGVDLLIHDAQYTPAEFLVKGHWGHCTTEFAVRVAMSCQAKRLALFHHDPERTDAELDATKACSDSAGVEVFVAREGATINL</sequence>
<proteinExistence type="predicted"/>
<feature type="domain" description="Metallo-beta-lactamase" evidence="1">
    <location>
        <begin position="70"/>
        <end position="251"/>
    </location>
</feature>
<evidence type="ECO:0000259" key="1">
    <source>
        <dbReference type="Pfam" id="PF12706"/>
    </source>
</evidence>
<protein>
    <submittedName>
        <fullName evidence="2">Unannotated protein</fullName>
    </submittedName>
</protein>
<dbReference type="PANTHER" id="PTHR42663">
    <property type="entry name" value="HYDROLASE C777.06C-RELATED-RELATED"/>
    <property type="match status" value="1"/>
</dbReference>
<accession>A0A6J6NW61</accession>
<reference evidence="2" key="1">
    <citation type="submission" date="2020-05" db="EMBL/GenBank/DDBJ databases">
        <authorList>
            <person name="Chiriac C."/>
            <person name="Salcher M."/>
            <person name="Ghai R."/>
            <person name="Kavagutti S V."/>
        </authorList>
    </citation>
    <scope>NUCLEOTIDE SEQUENCE</scope>
</reference>
<dbReference type="Gene3D" id="3.60.15.10">
    <property type="entry name" value="Ribonuclease Z/Hydroxyacylglutathione hydrolase-like"/>
    <property type="match status" value="1"/>
</dbReference>
<dbReference type="Pfam" id="PF12706">
    <property type="entry name" value="Lactamase_B_2"/>
    <property type="match status" value="1"/>
</dbReference>
<dbReference type="EMBL" id="CAEZXA010000208">
    <property type="protein sequence ID" value="CAB4688533.1"/>
    <property type="molecule type" value="Genomic_DNA"/>
</dbReference>
<organism evidence="2">
    <name type="scientific">freshwater metagenome</name>
    <dbReference type="NCBI Taxonomy" id="449393"/>
    <lineage>
        <taxon>unclassified sequences</taxon>
        <taxon>metagenomes</taxon>
        <taxon>ecological metagenomes</taxon>
    </lineage>
</organism>
<name>A0A6J6NW61_9ZZZZ</name>
<gene>
    <name evidence="2" type="ORF">UFOPK2334_01597</name>
</gene>
<dbReference type="InterPro" id="IPR001279">
    <property type="entry name" value="Metallo-B-lactamas"/>
</dbReference>